<evidence type="ECO:0000256" key="3">
    <source>
        <dbReference type="ARBA" id="ARBA00022989"/>
    </source>
</evidence>
<dbReference type="Pfam" id="PF25145">
    <property type="entry name" value="NfeD1b_N"/>
    <property type="match status" value="1"/>
</dbReference>
<keyword evidence="2 5" id="KW-0812">Transmembrane</keyword>
<dbReference type="AlphaFoldDB" id="A0A1M5JWN9"/>
<keyword evidence="10" id="KW-0378">Hydrolase</keyword>
<dbReference type="InterPro" id="IPR056739">
    <property type="entry name" value="NfeD_membrane"/>
</dbReference>
<protein>
    <submittedName>
        <fullName evidence="10">Membrane-bound serine protease (ClpP class)</fullName>
    </submittedName>
</protein>
<dbReference type="Pfam" id="PF24961">
    <property type="entry name" value="NfeD_membrane"/>
    <property type="match status" value="1"/>
</dbReference>
<feature type="chain" id="PRO_5039023833" evidence="6">
    <location>
        <begin position="27"/>
        <end position="448"/>
    </location>
</feature>
<evidence type="ECO:0000259" key="8">
    <source>
        <dbReference type="Pfam" id="PF24961"/>
    </source>
</evidence>
<dbReference type="Gene3D" id="2.40.50.140">
    <property type="entry name" value="Nucleic acid-binding proteins"/>
    <property type="match status" value="1"/>
</dbReference>
<reference evidence="11" key="1">
    <citation type="submission" date="2016-11" db="EMBL/GenBank/DDBJ databases">
        <authorList>
            <person name="Varghese N."/>
            <person name="Submissions S."/>
        </authorList>
    </citation>
    <scope>NUCLEOTIDE SEQUENCE [LARGE SCALE GENOMIC DNA]</scope>
    <source>
        <strain evidence="11">DSM 11003</strain>
    </source>
</reference>
<dbReference type="InterPro" id="IPR056738">
    <property type="entry name" value="NfeD1b_N"/>
</dbReference>
<evidence type="ECO:0000256" key="2">
    <source>
        <dbReference type="ARBA" id="ARBA00022692"/>
    </source>
</evidence>
<dbReference type="SUPFAM" id="SSF141322">
    <property type="entry name" value="NfeD domain-like"/>
    <property type="match status" value="1"/>
</dbReference>
<gene>
    <name evidence="10" type="ORF">SAMN02745221_00252</name>
</gene>
<dbReference type="InterPro" id="IPR002810">
    <property type="entry name" value="NfeD-like_C"/>
</dbReference>
<organism evidence="10 11">
    <name type="scientific">Thermosyntropha lipolytica DSM 11003</name>
    <dbReference type="NCBI Taxonomy" id="1123382"/>
    <lineage>
        <taxon>Bacteria</taxon>
        <taxon>Bacillati</taxon>
        <taxon>Bacillota</taxon>
        <taxon>Clostridia</taxon>
        <taxon>Eubacteriales</taxon>
        <taxon>Syntrophomonadaceae</taxon>
        <taxon>Thermosyntropha</taxon>
    </lineage>
</organism>
<feature type="domain" description="NfeD-like C-terminal" evidence="7">
    <location>
        <begin position="385"/>
        <end position="438"/>
    </location>
</feature>
<keyword evidence="4 5" id="KW-0472">Membrane</keyword>
<proteinExistence type="predicted"/>
<evidence type="ECO:0000256" key="4">
    <source>
        <dbReference type="ARBA" id="ARBA00023136"/>
    </source>
</evidence>
<dbReference type="OrthoDB" id="9806253at2"/>
<keyword evidence="10" id="KW-0645">Protease</keyword>
<feature type="transmembrane region" description="Helical" evidence="5">
    <location>
        <begin position="241"/>
        <end position="260"/>
    </location>
</feature>
<dbReference type="SUPFAM" id="SSF52096">
    <property type="entry name" value="ClpP/crotonase"/>
    <property type="match status" value="1"/>
</dbReference>
<evidence type="ECO:0000256" key="6">
    <source>
        <dbReference type="SAM" id="SignalP"/>
    </source>
</evidence>
<accession>A0A1M5JWN9</accession>
<feature type="transmembrane region" description="Helical" evidence="5">
    <location>
        <begin position="291"/>
        <end position="308"/>
    </location>
</feature>
<feature type="domain" description="NfeD1b N-terminal" evidence="9">
    <location>
        <begin position="34"/>
        <end position="198"/>
    </location>
</feature>
<dbReference type="RefSeq" id="WP_143156826.1">
    <property type="nucleotide sequence ID" value="NZ_FQWY01000003.1"/>
</dbReference>
<dbReference type="GO" id="GO:0006508">
    <property type="term" value="P:proteolysis"/>
    <property type="evidence" value="ECO:0007669"/>
    <property type="project" value="UniProtKB-KW"/>
</dbReference>
<keyword evidence="6" id="KW-0732">Signal</keyword>
<keyword evidence="3 5" id="KW-1133">Transmembrane helix</keyword>
<dbReference type="InterPro" id="IPR052165">
    <property type="entry name" value="Membrane_assoc_protease"/>
</dbReference>
<feature type="signal peptide" evidence="6">
    <location>
        <begin position="1"/>
        <end position="26"/>
    </location>
</feature>
<evidence type="ECO:0000313" key="10">
    <source>
        <dbReference type="EMBL" id="SHG44981.1"/>
    </source>
</evidence>
<dbReference type="GO" id="GO:0016020">
    <property type="term" value="C:membrane"/>
    <property type="evidence" value="ECO:0007669"/>
    <property type="project" value="UniProtKB-SubCell"/>
</dbReference>
<dbReference type="PANTHER" id="PTHR33507:SF4">
    <property type="entry name" value="NODULATION COMPETITIVENESS PROTEIN NFED"/>
    <property type="match status" value="1"/>
</dbReference>
<feature type="transmembrane region" description="Helical" evidence="5">
    <location>
        <begin position="347"/>
        <end position="366"/>
    </location>
</feature>
<feature type="transmembrane region" description="Helical" evidence="5">
    <location>
        <begin position="315"/>
        <end position="335"/>
    </location>
</feature>
<dbReference type="CDD" id="cd07020">
    <property type="entry name" value="Clp_protease_NfeD_1"/>
    <property type="match status" value="1"/>
</dbReference>
<keyword evidence="11" id="KW-1185">Reference proteome</keyword>
<feature type="domain" description="NfeD integral membrane" evidence="8">
    <location>
        <begin position="247"/>
        <end position="366"/>
    </location>
</feature>
<dbReference type="Pfam" id="PF01957">
    <property type="entry name" value="NfeD"/>
    <property type="match status" value="1"/>
</dbReference>
<dbReference type="EMBL" id="FQWY01000003">
    <property type="protein sequence ID" value="SHG44981.1"/>
    <property type="molecule type" value="Genomic_DNA"/>
</dbReference>
<evidence type="ECO:0000256" key="1">
    <source>
        <dbReference type="ARBA" id="ARBA00004141"/>
    </source>
</evidence>
<dbReference type="STRING" id="1123382.SAMN02745221_00252"/>
<evidence type="ECO:0000259" key="7">
    <source>
        <dbReference type="Pfam" id="PF01957"/>
    </source>
</evidence>
<dbReference type="PANTHER" id="PTHR33507">
    <property type="entry name" value="INNER MEMBRANE PROTEIN YBBJ"/>
    <property type="match status" value="1"/>
</dbReference>
<dbReference type="InterPro" id="IPR029045">
    <property type="entry name" value="ClpP/crotonase-like_dom_sf"/>
</dbReference>
<dbReference type="InterPro" id="IPR012340">
    <property type="entry name" value="NA-bd_OB-fold"/>
</dbReference>
<evidence type="ECO:0000256" key="5">
    <source>
        <dbReference type="SAM" id="Phobius"/>
    </source>
</evidence>
<evidence type="ECO:0000313" key="11">
    <source>
        <dbReference type="Proteomes" id="UP000242329"/>
    </source>
</evidence>
<sequence>MKSIRYRKKFLILILLFLLCIPQAIKADPKNPRVFTVKIENMVTAGTAQHVIRAIDEAEKEGAEALVIFINTPGGLVNATLDMIERMTNSRIPIITYVAPKGAIAASAGTFILISGDIAAMSPGTTCGAAMPVALSNPAEAPQAADQKTINFLAQHMRSIAEQKGRPGDVAEKFVTENLSLTYDRALEKGIIDLTADNLDDLLARINGYKVKTAEGEKSLQTADARIIPVEKTVKEKVTDLVSNPQIAVILIMIGIYGLITGFNSPGFFLPEVLGSICLLLGLYGLGLFEINIAAGIFILLGIGLLIAEAFTPTYGILGTGGVISLVLGIIFLPVEPMMPGEWFSGLKFVAVSIGVITALFVLLILTSLIKLRKKPPVEVEAEMKQEIGVVVRELNPEGMVKVYGEIWNARTENGENIPEGKKVKVVGRRGMQLIVSPAEKKDKEVEK</sequence>
<dbReference type="Proteomes" id="UP000242329">
    <property type="component" value="Unassembled WGS sequence"/>
</dbReference>
<evidence type="ECO:0000259" key="9">
    <source>
        <dbReference type="Pfam" id="PF25145"/>
    </source>
</evidence>
<comment type="subcellular location">
    <subcellularLocation>
        <location evidence="1">Membrane</location>
        <topology evidence="1">Multi-pass membrane protein</topology>
    </subcellularLocation>
</comment>
<dbReference type="GO" id="GO:0008233">
    <property type="term" value="F:peptidase activity"/>
    <property type="evidence" value="ECO:0007669"/>
    <property type="project" value="UniProtKB-KW"/>
</dbReference>
<name>A0A1M5JWN9_9FIRM</name>
<dbReference type="Gene3D" id="3.90.226.10">
    <property type="entry name" value="2-enoyl-CoA Hydratase, Chain A, domain 1"/>
    <property type="match status" value="1"/>
</dbReference>